<dbReference type="Gene3D" id="3.10.450.50">
    <property type="match status" value="1"/>
</dbReference>
<keyword evidence="2" id="KW-1185">Reference proteome</keyword>
<dbReference type="EMBL" id="PJOS01000128">
    <property type="protein sequence ID" value="PKT68097.1"/>
    <property type="molecule type" value="Genomic_DNA"/>
</dbReference>
<accession>A0A2I0SDS6</accession>
<dbReference type="Proteomes" id="UP000236178">
    <property type="component" value="Unassembled WGS sequence"/>
</dbReference>
<dbReference type="AlphaFoldDB" id="A0A2I0SDS6"/>
<evidence type="ECO:0000313" key="1">
    <source>
        <dbReference type="EMBL" id="PKT68097.1"/>
    </source>
</evidence>
<organism evidence="1 2">
    <name type="scientific">Streptomyces populi</name>
    <dbReference type="NCBI Taxonomy" id="2058924"/>
    <lineage>
        <taxon>Bacteria</taxon>
        <taxon>Bacillati</taxon>
        <taxon>Actinomycetota</taxon>
        <taxon>Actinomycetes</taxon>
        <taxon>Kitasatosporales</taxon>
        <taxon>Streptomycetaceae</taxon>
        <taxon>Streptomyces</taxon>
    </lineage>
</organism>
<dbReference type="OrthoDB" id="3870905at2"/>
<evidence type="ECO:0000313" key="2">
    <source>
        <dbReference type="Proteomes" id="UP000236178"/>
    </source>
</evidence>
<sequence>MSTLDTRRAKELADLFVEFLRTNSAPAGLFTDDVFVDLSLPRWRLQTAGRDNLVALRRSSHPTLGTVPRHRIDVTGTGLVVEVEERWEDAEGSWYCRELIRAEVRDGSMSEMSVYCTGDWSPEIQDARRREVTLIRR</sequence>
<gene>
    <name evidence="1" type="ORF">CW362_36725</name>
</gene>
<comment type="caution">
    <text evidence="1">The sequence shown here is derived from an EMBL/GenBank/DDBJ whole genome shotgun (WGS) entry which is preliminary data.</text>
</comment>
<dbReference type="RefSeq" id="WP_103553949.1">
    <property type="nucleotide sequence ID" value="NZ_KZ626966.1"/>
</dbReference>
<evidence type="ECO:0008006" key="3">
    <source>
        <dbReference type="Google" id="ProtNLM"/>
    </source>
</evidence>
<name>A0A2I0SDS6_9ACTN</name>
<reference evidence="1 2" key="1">
    <citation type="submission" date="2017-12" db="EMBL/GenBank/DDBJ databases">
        <title>Streptomyces populusis sp. nov., a novel endophytic actinobacterium isolated from stems of Populus adenopoda Maxim.</title>
        <authorList>
            <person name="Wang Z."/>
        </authorList>
    </citation>
    <scope>NUCLEOTIDE SEQUENCE [LARGE SCALE GENOMIC DNA]</scope>
    <source>
        <strain evidence="1 2">A249</strain>
    </source>
</reference>
<proteinExistence type="predicted"/>
<protein>
    <recommendedName>
        <fullName evidence="3">SnoaL-like domain-containing protein</fullName>
    </recommendedName>
</protein>